<protein>
    <submittedName>
        <fullName evidence="11">Probable polygalacturonase At3g15720</fullName>
    </submittedName>
</protein>
<reference evidence="11" key="1">
    <citation type="submission" date="2025-08" db="UniProtKB">
        <authorList>
            <consortium name="RefSeq"/>
        </authorList>
    </citation>
    <scope>IDENTIFICATION</scope>
    <source>
        <tissue evidence="11">Etiolated seedlings</tissue>
    </source>
</reference>
<evidence type="ECO:0000256" key="9">
    <source>
        <dbReference type="SAM" id="SignalP"/>
    </source>
</evidence>
<keyword evidence="5 8" id="KW-0378">Hydrolase</keyword>
<comment type="similarity">
    <text evidence="2 8">Belongs to the glycosyl hydrolase 28 family.</text>
</comment>
<dbReference type="InterPro" id="IPR006626">
    <property type="entry name" value="PbH1"/>
</dbReference>
<dbReference type="eggNOG" id="ENOG502QST2">
    <property type="taxonomic scope" value="Eukaryota"/>
</dbReference>
<dbReference type="InterPro" id="IPR000743">
    <property type="entry name" value="Glyco_hydro_28"/>
</dbReference>
<keyword evidence="3" id="KW-0134">Cell wall</keyword>
<name>A0A1S2Z7U0_CICAR</name>
<keyword evidence="9" id="KW-0732">Signal</keyword>
<keyword evidence="10" id="KW-1185">Reference proteome</keyword>
<keyword evidence="6 8" id="KW-0326">Glycosidase</keyword>
<organism evidence="10 11">
    <name type="scientific">Cicer arietinum</name>
    <name type="common">Chickpea</name>
    <name type="synonym">Garbanzo</name>
    <dbReference type="NCBI Taxonomy" id="3827"/>
    <lineage>
        <taxon>Eukaryota</taxon>
        <taxon>Viridiplantae</taxon>
        <taxon>Streptophyta</taxon>
        <taxon>Embryophyta</taxon>
        <taxon>Tracheophyta</taxon>
        <taxon>Spermatophyta</taxon>
        <taxon>Magnoliopsida</taxon>
        <taxon>eudicotyledons</taxon>
        <taxon>Gunneridae</taxon>
        <taxon>Pentapetalae</taxon>
        <taxon>rosids</taxon>
        <taxon>fabids</taxon>
        <taxon>Fabales</taxon>
        <taxon>Fabaceae</taxon>
        <taxon>Papilionoideae</taxon>
        <taxon>50 kb inversion clade</taxon>
        <taxon>NPAAA clade</taxon>
        <taxon>Hologalegina</taxon>
        <taxon>IRL clade</taxon>
        <taxon>Cicereae</taxon>
        <taxon>Cicer</taxon>
    </lineage>
</organism>
<accession>A0A1S2Z7U0</accession>
<evidence type="ECO:0000256" key="4">
    <source>
        <dbReference type="ARBA" id="ARBA00022525"/>
    </source>
</evidence>
<dbReference type="PaxDb" id="3827-XP_004516611.1"/>
<evidence type="ECO:0000256" key="7">
    <source>
        <dbReference type="ARBA" id="ARBA00023316"/>
    </source>
</evidence>
<keyword evidence="7" id="KW-0961">Cell wall biogenesis/degradation</keyword>
<dbReference type="AlphaFoldDB" id="A0A1S2Z7U0"/>
<evidence type="ECO:0000256" key="6">
    <source>
        <dbReference type="ARBA" id="ARBA00023295"/>
    </source>
</evidence>
<evidence type="ECO:0000313" key="11">
    <source>
        <dbReference type="RefSeq" id="XP_004516611.1"/>
    </source>
</evidence>
<dbReference type="OrthoDB" id="187139at2759"/>
<dbReference type="InterPro" id="IPR011050">
    <property type="entry name" value="Pectin_lyase_fold/virulence"/>
</dbReference>
<dbReference type="GO" id="GO:0004650">
    <property type="term" value="F:polygalacturonase activity"/>
    <property type="evidence" value="ECO:0007669"/>
    <property type="project" value="InterPro"/>
</dbReference>
<proteinExistence type="inferred from homology"/>
<dbReference type="SMART" id="SM00710">
    <property type="entry name" value="PbH1"/>
    <property type="match status" value="5"/>
</dbReference>
<evidence type="ECO:0000256" key="1">
    <source>
        <dbReference type="ARBA" id="ARBA00004191"/>
    </source>
</evidence>
<evidence type="ECO:0000256" key="2">
    <source>
        <dbReference type="ARBA" id="ARBA00008834"/>
    </source>
</evidence>
<gene>
    <name evidence="11" type="primary">LOC101508865</name>
</gene>
<dbReference type="Proteomes" id="UP000087171">
    <property type="component" value="Unplaced"/>
</dbReference>
<evidence type="ECO:0000256" key="8">
    <source>
        <dbReference type="RuleBase" id="RU361169"/>
    </source>
</evidence>
<evidence type="ECO:0000313" key="10">
    <source>
        <dbReference type="Proteomes" id="UP000087171"/>
    </source>
</evidence>
<comment type="subcellular location">
    <subcellularLocation>
        <location evidence="1">Secreted</location>
        <location evidence="1">Cell wall</location>
    </subcellularLocation>
</comment>
<sequence>MHTMDLLIIGLLMFCIVSCNSWVGFCQQNTFNVLQYGAKGDGISDDTQAFEKAWKDLCGAQNKGNPMLVVPAGHTFFVRQIAFSGPCKSQNLHIRITGNIIAPKRDSWGSCSKRWLNFINVKGMTVDGSGVINGQGDAWWGNLTGTVGCIGNPTAMLFERCDGLQVRGLTFINGPGSHLYIVHSEDVTISHIVVNTPEDSHNTDGIDLSNSVRVNVHDSVIQSGDDCIAIKGGSQFVNVTRVTCGPKTHGISVGSLGANGEDEFAEHVNVYNCTFNGAISAARVKTWPGGKGYATDIVFDQIIVNEIYYPIQIDQHYMDNPEKSSALKVSDVTFSNIQGTCSGDNAVVLDCDKIGCDNITLHNINITSIDPKKPTSAVCNNVKGIGNNIISPKVPCLNQ</sequence>
<evidence type="ECO:0000256" key="3">
    <source>
        <dbReference type="ARBA" id="ARBA00022512"/>
    </source>
</evidence>
<dbReference type="Pfam" id="PF00295">
    <property type="entry name" value="Glyco_hydro_28"/>
    <property type="match status" value="1"/>
</dbReference>
<dbReference type="GO" id="GO:0071555">
    <property type="term" value="P:cell wall organization"/>
    <property type="evidence" value="ECO:0007669"/>
    <property type="project" value="UniProtKB-KW"/>
</dbReference>
<dbReference type="RefSeq" id="XP_004516611.1">
    <property type="nucleotide sequence ID" value="XM_004516554.2"/>
</dbReference>
<keyword evidence="4" id="KW-0964">Secreted</keyword>
<evidence type="ECO:0000256" key="5">
    <source>
        <dbReference type="ARBA" id="ARBA00022801"/>
    </source>
</evidence>
<dbReference type="SUPFAM" id="SSF51126">
    <property type="entry name" value="Pectin lyase-like"/>
    <property type="match status" value="1"/>
</dbReference>
<dbReference type="Gene3D" id="2.160.20.10">
    <property type="entry name" value="Single-stranded right-handed beta-helix, Pectin lyase-like"/>
    <property type="match status" value="1"/>
</dbReference>
<dbReference type="PANTHER" id="PTHR31375">
    <property type="match status" value="1"/>
</dbReference>
<dbReference type="InterPro" id="IPR012334">
    <property type="entry name" value="Pectin_lyas_fold"/>
</dbReference>
<feature type="signal peptide" evidence="9">
    <location>
        <begin position="1"/>
        <end position="19"/>
    </location>
</feature>
<feature type="chain" id="PRO_5010280693" evidence="9">
    <location>
        <begin position="20"/>
        <end position="399"/>
    </location>
</feature>
<dbReference type="GO" id="GO:0005975">
    <property type="term" value="P:carbohydrate metabolic process"/>
    <property type="evidence" value="ECO:0007669"/>
    <property type="project" value="InterPro"/>
</dbReference>
<dbReference type="STRING" id="3827.A0A1S2Z7U0"/>